<evidence type="ECO:0000313" key="2">
    <source>
        <dbReference type="Proteomes" id="UP000053989"/>
    </source>
</evidence>
<dbReference type="Proteomes" id="UP000053989">
    <property type="component" value="Unassembled WGS sequence"/>
</dbReference>
<organism evidence="1 2">
    <name type="scientific">Scleroderma citrinum Foug A</name>
    <dbReference type="NCBI Taxonomy" id="1036808"/>
    <lineage>
        <taxon>Eukaryota</taxon>
        <taxon>Fungi</taxon>
        <taxon>Dikarya</taxon>
        <taxon>Basidiomycota</taxon>
        <taxon>Agaricomycotina</taxon>
        <taxon>Agaricomycetes</taxon>
        <taxon>Agaricomycetidae</taxon>
        <taxon>Boletales</taxon>
        <taxon>Sclerodermatineae</taxon>
        <taxon>Sclerodermataceae</taxon>
        <taxon>Scleroderma</taxon>
    </lineage>
</organism>
<dbReference type="EMBL" id="KN822195">
    <property type="protein sequence ID" value="KIM52917.1"/>
    <property type="molecule type" value="Genomic_DNA"/>
</dbReference>
<accession>A0A0C2ZJL0</accession>
<keyword evidence="2" id="KW-1185">Reference proteome</keyword>
<protein>
    <submittedName>
        <fullName evidence="1">Uncharacterized protein</fullName>
    </submittedName>
</protein>
<dbReference type="InParanoid" id="A0A0C2ZJL0"/>
<proteinExistence type="predicted"/>
<sequence length="70" mass="7846">MEFCVVTKRLRISHELQSVALGLRPCLSPRSICMRLEKGSSQIIVPMSLYPPWKDIHMLAFMATSILSAG</sequence>
<gene>
    <name evidence="1" type="ORF">SCLCIDRAFT_479137</name>
</gene>
<dbReference type="AlphaFoldDB" id="A0A0C2ZJL0"/>
<reference evidence="2" key="2">
    <citation type="submission" date="2015-01" db="EMBL/GenBank/DDBJ databases">
        <title>Evolutionary Origins and Diversification of the Mycorrhizal Mutualists.</title>
        <authorList>
            <consortium name="DOE Joint Genome Institute"/>
            <consortium name="Mycorrhizal Genomics Consortium"/>
            <person name="Kohler A."/>
            <person name="Kuo A."/>
            <person name="Nagy L.G."/>
            <person name="Floudas D."/>
            <person name="Copeland A."/>
            <person name="Barry K.W."/>
            <person name="Cichocki N."/>
            <person name="Veneault-Fourrey C."/>
            <person name="LaButti K."/>
            <person name="Lindquist E.A."/>
            <person name="Lipzen A."/>
            <person name="Lundell T."/>
            <person name="Morin E."/>
            <person name="Murat C."/>
            <person name="Riley R."/>
            <person name="Ohm R."/>
            <person name="Sun H."/>
            <person name="Tunlid A."/>
            <person name="Henrissat B."/>
            <person name="Grigoriev I.V."/>
            <person name="Hibbett D.S."/>
            <person name="Martin F."/>
        </authorList>
    </citation>
    <scope>NUCLEOTIDE SEQUENCE [LARGE SCALE GENOMIC DNA]</scope>
    <source>
        <strain evidence="2">Foug A</strain>
    </source>
</reference>
<dbReference type="HOGENOM" id="CLU_2759292_0_0_1"/>
<evidence type="ECO:0000313" key="1">
    <source>
        <dbReference type="EMBL" id="KIM52917.1"/>
    </source>
</evidence>
<name>A0A0C2ZJL0_9AGAM</name>
<reference evidence="1 2" key="1">
    <citation type="submission" date="2014-04" db="EMBL/GenBank/DDBJ databases">
        <authorList>
            <consortium name="DOE Joint Genome Institute"/>
            <person name="Kuo A."/>
            <person name="Kohler A."/>
            <person name="Nagy L.G."/>
            <person name="Floudas D."/>
            <person name="Copeland A."/>
            <person name="Barry K.W."/>
            <person name="Cichocki N."/>
            <person name="Veneault-Fourrey C."/>
            <person name="LaButti K."/>
            <person name="Lindquist E.A."/>
            <person name="Lipzen A."/>
            <person name="Lundell T."/>
            <person name="Morin E."/>
            <person name="Murat C."/>
            <person name="Sun H."/>
            <person name="Tunlid A."/>
            <person name="Henrissat B."/>
            <person name="Grigoriev I.V."/>
            <person name="Hibbett D.S."/>
            <person name="Martin F."/>
            <person name="Nordberg H.P."/>
            <person name="Cantor M.N."/>
            <person name="Hua S.X."/>
        </authorList>
    </citation>
    <scope>NUCLEOTIDE SEQUENCE [LARGE SCALE GENOMIC DNA]</scope>
    <source>
        <strain evidence="1 2">Foug A</strain>
    </source>
</reference>